<evidence type="ECO:0000256" key="6">
    <source>
        <dbReference type="ARBA" id="ARBA00022500"/>
    </source>
</evidence>
<keyword evidence="11" id="KW-0969">Cilium</keyword>
<evidence type="ECO:0000256" key="4">
    <source>
        <dbReference type="ARBA" id="ARBA00021898"/>
    </source>
</evidence>
<dbReference type="CDD" id="cd17908">
    <property type="entry name" value="FliM"/>
    <property type="match status" value="1"/>
</dbReference>
<keyword evidence="11" id="KW-0282">Flagellum</keyword>
<evidence type="ECO:0000256" key="9">
    <source>
        <dbReference type="ARBA" id="ARBA00023143"/>
    </source>
</evidence>
<dbReference type="Proteomes" id="UP000250222">
    <property type="component" value="Unassembled WGS sequence"/>
</dbReference>
<dbReference type="GO" id="GO:0050918">
    <property type="term" value="P:positive chemotaxis"/>
    <property type="evidence" value="ECO:0007669"/>
    <property type="project" value="TreeGrafter"/>
</dbReference>
<gene>
    <name evidence="11" type="ORF">SAMN05216184_102220</name>
</gene>
<dbReference type="InterPro" id="IPR001543">
    <property type="entry name" value="FliN-like_C"/>
</dbReference>
<keyword evidence="8" id="KW-0472">Membrane</keyword>
<evidence type="ECO:0000256" key="3">
    <source>
        <dbReference type="ARBA" id="ARBA00011049"/>
    </source>
</evidence>
<dbReference type="PIRSF" id="PIRSF002888">
    <property type="entry name" value="FliM"/>
    <property type="match status" value="1"/>
</dbReference>
<evidence type="ECO:0000256" key="7">
    <source>
        <dbReference type="ARBA" id="ARBA00022779"/>
    </source>
</evidence>
<dbReference type="Pfam" id="PF01052">
    <property type="entry name" value="FliMN_C"/>
    <property type="match status" value="1"/>
</dbReference>
<dbReference type="GO" id="GO:0005886">
    <property type="term" value="C:plasma membrane"/>
    <property type="evidence" value="ECO:0007669"/>
    <property type="project" value="UniProtKB-SubCell"/>
</dbReference>
<feature type="domain" description="Flagellar motor switch protein FliN-like C-terminal" evidence="10">
    <location>
        <begin position="234"/>
        <end position="298"/>
    </location>
</feature>
<keyword evidence="9" id="KW-0975">Bacterial flagellum</keyword>
<dbReference type="PANTHER" id="PTHR30034">
    <property type="entry name" value="FLAGELLAR MOTOR SWITCH PROTEIN FLIM"/>
    <property type="match status" value="1"/>
</dbReference>
<dbReference type="PANTHER" id="PTHR30034:SF6">
    <property type="entry name" value="YOP PROTEINS TRANSLOCATION PROTEIN Q"/>
    <property type="match status" value="1"/>
</dbReference>
<organism evidence="11 12">
    <name type="scientific">Georgenia satyanarayanai</name>
    <dbReference type="NCBI Taxonomy" id="860221"/>
    <lineage>
        <taxon>Bacteria</taxon>
        <taxon>Bacillati</taxon>
        <taxon>Actinomycetota</taxon>
        <taxon>Actinomycetes</taxon>
        <taxon>Micrococcales</taxon>
        <taxon>Bogoriellaceae</taxon>
        <taxon>Georgenia</taxon>
    </lineage>
</organism>
<accession>A0A2Y9A4E6</accession>
<dbReference type="Gene3D" id="2.30.330.10">
    <property type="entry name" value="SpoA-like"/>
    <property type="match status" value="1"/>
</dbReference>
<reference evidence="11 12" key="1">
    <citation type="submission" date="2016-10" db="EMBL/GenBank/DDBJ databases">
        <authorList>
            <person name="Cai Z."/>
        </authorList>
    </citation>
    <scope>NUCLEOTIDE SEQUENCE [LARGE SCALE GENOMIC DNA]</scope>
    <source>
        <strain evidence="11 12">CGMCC 1.10826</strain>
    </source>
</reference>
<dbReference type="InterPro" id="IPR001689">
    <property type="entry name" value="Flag_FliM"/>
</dbReference>
<dbReference type="SUPFAM" id="SSF103039">
    <property type="entry name" value="CheC-like"/>
    <property type="match status" value="1"/>
</dbReference>
<dbReference type="InterPro" id="IPR036429">
    <property type="entry name" value="SpoA-like_sf"/>
</dbReference>
<dbReference type="EMBL" id="UETB01000002">
    <property type="protein sequence ID" value="SSA39300.1"/>
    <property type="molecule type" value="Genomic_DNA"/>
</dbReference>
<evidence type="ECO:0000313" key="12">
    <source>
        <dbReference type="Proteomes" id="UP000250222"/>
    </source>
</evidence>
<dbReference type="GO" id="GO:0071978">
    <property type="term" value="P:bacterial-type flagellum-dependent swarming motility"/>
    <property type="evidence" value="ECO:0007669"/>
    <property type="project" value="TreeGrafter"/>
</dbReference>
<comment type="similarity">
    <text evidence="3">Belongs to the FliM family.</text>
</comment>
<dbReference type="Gene3D" id="3.40.1550.10">
    <property type="entry name" value="CheC-like"/>
    <property type="match status" value="1"/>
</dbReference>
<dbReference type="OrthoDB" id="5241113at2"/>
<protein>
    <recommendedName>
        <fullName evidence="4">Flagellar motor switch protein FliM</fullName>
    </recommendedName>
</protein>
<evidence type="ECO:0000256" key="8">
    <source>
        <dbReference type="ARBA" id="ARBA00023136"/>
    </source>
</evidence>
<dbReference type="InterPro" id="IPR028976">
    <property type="entry name" value="CheC-like_sf"/>
</dbReference>
<dbReference type="SUPFAM" id="SSF101801">
    <property type="entry name" value="Surface presentation of antigens (SPOA)"/>
    <property type="match status" value="1"/>
</dbReference>
<dbReference type="GO" id="GO:0009425">
    <property type="term" value="C:bacterial-type flagellum basal body"/>
    <property type="evidence" value="ECO:0007669"/>
    <property type="project" value="UniProtKB-SubCell"/>
</dbReference>
<keyword evidence="11" id="KW-0966">Cell projection</keyword>
<evidence type="ECO:0000256" key="5">
    <source>
        <dbReference type="ARBA" id="ARBA00022475"/>
    </source>
</evidence>
<evidence type="ECO:0000256" key="2">
    <source>
        <dbReference type="ARBA" id="ARBA00004202"/>
    </source>
</evidence>
<dbReference type="AlphaFoldDB" id="A0A2Y9A4E6"/>
<proteinExistence type="inferred from homology"/>
<evidence type="ECO:0000256" key="1">
    <source>
        <dbReference type="ARBA" id="ARBA00004117"/>
    </source>
</evidence>
<keyword evidence="5" id="KW-1003">Cell membrane</keyword>
<evidence type="ECO:0000313" key="11">
    <source>
        <dbReference type="EMBL" id="SSA39300.1"/>
    </source>
</evidence>
<evidence type="ECO:0000259" key="10">
    <source>
        <dbReference type="Pfam" id="PF01052"/>
    </source>
</evidence>
<keyword evidence="6" id="KW-0145">Chemotaxis</keyword>
<keyword evidence="7" id="KW-0283">Flagellar rotation</keyword>
<dbReference type="GO" id="GO:0003774">
    <property type="term" value="F:cytoskeletal motor activity"/>
    <property type="evidence" value="ECO:0007669"/>
    <property type="project" value="InterPro"/>
</dbReference>
<keyword evidence="12" id="KW-1185">Reference proteome</keyword>
<name>A0A2Y9A4E6_9MICO</name>
<sequence length="307" mass="33232">MGTYVTVPHSPHADGTVVYDFRRPMTLAREHARTLEVALGTFARQWSNQLMARLRVPTQVSLDTVSLSTYDDYVSGLPSLTTLVVCAVGPNRRPAIMQFPLETALTWVDQMLGGPGKPGAVPTRELTEIEQALLGDLMLRVLGDLNYAFEGIIPIDVQLRHIQHSPQVLQLMTATTTVISARFDISAGEQHATASLMAPAEGIIAALRESNAPDQRSAAQEVAEQQQRELLDRAVQNAPVEVAVRLAAVPVHPREVVHLAVGDLLPLHHPRTQPMDVVVGDRVLAQAVAGTNGSRLAGLVVNVKENS</sequence>
<dbReference type="Pfam" id="PF02154">
    <property type="entry name" value="FliM"/>
    <property type="match status" value="1"/>
</dbReference>
<comment type="subcellular location">
    <subcellularLocation>
        <location evidence="1">Bacterial flagellum basal body</location>
    </subcellularLocation>
    <subcellularLocation>
        <location evidence="2">Cell membrane</location>
        <topology evidence="2">Peripheral membrane protein</topology>
    </subcellularLocation>
</comment>